<sequence length="338" mass="34566">MSESVRAQQFSGTFDSTAAVELAVSDRSGFIENRHVGSAIVLSPEGERVLALGDPDAAVLPRSTLKPFQAVGSLTAGAELDAEQTALASASHAGTPRHVDVVRRTLADARLDDSALRCPSALPADAESRSAVLRTGGDAAPIYMECSGKHAGMLAACVAQGWSVDDYLDARHPLQQHIRDVVERLTGEKVSHAAVDGCGAPVFAVTLAGLARGVHRMATASESSPFALYRTAASVLRSAREHPWAISGPGRPDTVLMETIGGYAKAGADGVMTVCVANGTTVAVKMLGGSVPAARVAAVGALAKAGAIDAATAQEALERADAVVYGGGAPVGRLRPTV</sequence>
<dbReference type="RefSeq" id="WP_146322574.1">
    <property type="nucleotide sequence ID" value="NZ_CP042305.1"/>
</dbReference>
<evidence type="ECO:0000313" key="2">
    <source>
        <dbReference type="Proteomes" id="UP000320216"/>
    </source>
</evidence>
<accession>A0A5B8MAH9</accession>
<proteinExistence type="predicted"/>
<reference evidence="1 2" key="1">
    <citation type="submission" date="2019-07" db="EMBL/GenBank/DDBJ databases">
        <title>Full genome sequence of Humibacter sp. WJ7-1.</title>
        <authorList>
            <person name="Im W.-T."/>
        </authorList>
    </citation>
    <scope>NUCLEOTIDE SEQUENCE [LARGE SCALE GENOMIC DNA]</scope>
    <source>
        <strain evidence="1 2">WJ7-1</strain>
    </source>
</reference>
<name>A0A5B8MAH9_9MICO</name>
<gene>
    <name evidence="1" type="ORF">FPZ11_19085</name>
</gene>
<organism evidence="1 2">
    <name type="scientific">Humibacter ginsenosidimutans</name>
    <dbReference type="NCBI Taxonomy" id="2599293"/>
    <lineage>
        <taxon>Bacteria</taxon>
        <taxon>Bacillati</taxon>
        <taxon>Actinomycetota</taxon>
        <taxon>Actinomycetes</taxon>
        <taxon>Micrococcales</taxon>
        <taxon>Microbacteriaceae</taxon>
        <taxon>Humibacter</taxon>
    </lineage>
</organism>
<dbReference type="Proteomes" id="UP000320216">
    <property type="component" value="Chromosome"/>
</dbReference>
<dbReference type="InterPro" id="IPR010349">
    <property type="entry name" value="Asparaginase_II"/>
</dbReference>
<dbReference type="PANTHER" id="PTHR42110:SF1">
    <property type="entry name" value="L-ASPARAGINASE, PUTATIVE (AFU_ORTHOLOGUE AFUA_3G11890)-RELATED"/>
    <property type="match status" value="1"/>
</dbReference>
<dbReference type="PANTHER" id="PTHR42110">
    <property type="entry name" value="L-ASPARAGINASE, PUTATIVE (AFU_ORTHOLOGUE AFUA_3G11890)-RELATED"/>
    <property type="match status" value="1"/>
</dbReference>
<dbReference type="EMBL" id="CP042305">
    <property type="protein sequence ID" value="QDZ16570.1"/>
    <property type="molecule type" value="Genomic_DNA"/>
</dbReference>
<dbReference type="KEGG" id="huw:FPZ11_19085"/>
<keyword evidence="2" id="KW-1185">Reference proteome</keyword>
<dbReference type="OrthoDB" id="9780674at2"/>
<protein>
    <submittedName>
        <fullName evidence="1">Asparaginase</fullName>
    </submittedName>
</protein>
<dbReference type="Pfam" id="PF06089">
    <property type="entry name" value="Asparaginase_II"/>
    <property type="match status" value="1"/>
</dbReference>
<evidence type="ECO:0000313" key="1">
    <source>
        <dbReference type="EMBL" id="QDZ16570.1"/>
    </source>
</evidence>
<dbReference type="AlphaFoldDB" id="A0A5B8MAH9"/>